<dbReference type="InParanoid" id="A0A0V1BH76"/>
<dbReference type="EMBL" id="JYDH01000043">
    <property type="protein sequence ID" value="KRY36393.1"/>
    <property type="molecule type" value="Genomic_DNA"/>
</dbReference>
<keyword evidence="2" id="KW-1185">Reference proteome</keyword>
<evidence type="ECO:0000313" key="2">
    <source>
        <dbReference type="Proteomes" id="UP000054776"/>
    </source>
</evidence>
<comment type="caution">
    <text evidence="1">The sequence shown here is derived from an EMBL/GenBank/DDBJ whole genome shotgun (WGS) entry which is preliminary data.</text>
</comment>
<reference evidence="1 2" key="1">
    <citation type="submission" date="2015-01" db="EMBL/GenBank/DDBJ databases">
        <title>Evolution of Trichinella species and genotypes.</title>
        <authorList>
            <person name="Korhonen P.K."/>
            <person name="Edoardo P."/>
            <person name="Giuseppe L.R."/>
            <person name="Gasser R.B."/>
        </authorList>
    </citation>
    <scope>NUCLEOTIDE SEQUENCE [LARGE SCALE GENOMIC DNA]</scope>
    <source>
        <strain evidence="1">ISS3</strain>
    </source>
</reference>
<name>A0A0V1BH76_TRISP</name>
<dbReference type="AlphaFoldDB" id="A0A0V1BH76"/>
<protein>
    <submittedName>
        <fullName evidence="1">Uncharacterized protein</fullName>
    </submittedName>
</protein>
<accession>A0A0V1BH76</accession>
<proteinExistence type="predicted"/>
<gene>
    <name evidence="1" type="ORF">T01_10252</name>
</gene>
<dbReference type="Proteomes" id="UP000054776">
    <property type="component" value="Unassembled WGS sequence"/>
</dbReference>
<sequence length="61" mass="7098">MRVARSDRSFVCDARTPLYHALTHDKMRKILMCCSVANAVPIKCRTVDLQYIIRNDSTRRT</sequence>
<organism evidence="1 2">
    <name type="scientific">Trichinella spiralis</name>
    <name type="common">Trichina worm</name>
    <dbReference type="NCBI Taxonomy" id="6334"/>
    <lineage>
        <taxon>Eukaryota</taxon>
        <taxon>Metazoa</taxon>
        <taxon>Ecdysozoa</taxon>
        <taxon>Nematoda</taxon>
        <taxon>Enoplea</taxon>
        <taxon>Dorylaimia</taxon>
        <taxon>Trichinellida</taxon>
        <taxon>Trichinellidae</taxon>
        <taxon>Trichinella</taxon>
    </lineage>
</organism>
<evidence type="ECO:0000313" key="1">
    <source>
        <dbReference type="EMBL" id="KRY36393.1"/>
    </source>
</evidence>